<dbReference type="GO" id="GO:0016787">
    <property type="term" value="F:hydrolase activity"/>
    <property type="evidence" value="ECO:0007669"/>
    <property type="project" value="UniProtKB-KW"/>
</dbReference>
<evidence type="ECO:0000256" key="1">
    <source>
        <dbReference type="ARBA" id="ARBA00022801"/>
    </source>
</evidence>
<gene>
    <name evidence="3" type="ORF">IT775_18675</name>
</gene>
<protein>
    <submittedName>
        <fullName evidence="3">Alpha/beta fold hydrolase</fullName>
    </submittedName>
</protein>
<dbReference type="EMBL" id="JADMKU010000023">
    <property type="protein sequence ID" value="MBR9653147.1"/>
    <property type="molecule type" value="Genomic_DNA"/>
</dbReference>
<dbReference type="PANTHER" id="PTHR46118:SF4">
    <property type="entry name" value="PROTEIN ABHD11"/>
    <property type="match status" value="1"/>
</dbReference>
<dbReference type="InterPro" id="IPR029058">
    <property type="entry name" value="AB_hydrolase_fold"/>
</dbReference>
<evidence type="ECO:0000313" key="3">
    <source>
        <dbReference type="EMBL" id="MBR9653147.1"/>
    </source>
</evidence>
<dbReference type="Proteomes" id="UP001195941">
    <property type="component" value="Unassembled WGS sequence"/>
</dbReference>
<dbReference type="Pfam" id="PF00561">
    <property type="entry name" value="Abhydrolase_1"/>
    <property type="match status" value="1"/>
</dbReference>
<dbReference type="SUPFAM" id="SSF53474">
    <property type="entry name" value="alpha/beta-Hydrolases"/>
    <property type="match status" value="1"/>
</dbReference>
<keyword evidence="1 3" id="KW-0378">Hydrolase</keyword>
<name>A0ABS5HVZ2_9RHOB</name>
<proteinExistence type="predicted"/>
<reference evidence="3 4" key="1">
    <citation type="journal article" date="2021" name="Arch. Microbiol.">
        <title>Thalassobius aquimarinus sp. nov., isolated from the Sea of Japan seashore.</title>
        <authorList>
            <person name="Kurilenko V.V."/>
            <person name="Romanenko L.A."/>
            <person name="Chernysheva N.Y."/>
            <person name="Velansky P.V."/>
            <person name="Tekutyeva L.A."/>
            <person name="Isaeva M.P."/>
            <person name="Mikhailov V.V."/>
        </authorList>
    </citation>
    <scope>NUCLEOTIDE SEQUENCE [LARGE SCALE GENOMIC DNA]</scope>
    <source>
        <strain evidence="3 4">KMM 8518</strain>
    </source>
</reference>
<organism evidence="3 4">
    <name type="scientific">Thalassovita aquimarina</name>
    <dbReference type="NCBI Taxonomy" id="2785917"/>
    <lineage>
        <taxon>Bacteria</taxon>
        <taxon>Pseudomonadati</taxon>
        <taxon>Pseudomonadota</taxon>
        <taxon>Alphaproteobacteria</taxon>
        <taxon>Rhodobacterales</taxon>
        <taxon>Roseobacteraceae</taxon>
        <taxon>Thalassovita</taxon>
    </lineage>
</organism>
<comment type="caution">
    <text evidence="3">The sequence shown here is derived from an EMBL/GenBank/DDBJ whole genome shotgun (WGS) entry which is preliminary data.</text>
</comment>
<dbReference type="Gene3D" id="3.40.50.1820">
    <property type="entry name" value="alpha/beta hydrolase"/>
    <property type="match status" value="1"/>
</dbReference>
<dbReference type="PANTHER" id="PTHR46118">
    <property type="entry name" value="PROTEIN ABHD11"/>
    <property type="match status" value="1"/>
</dbReference>
<dbReference type="PRINTS" id="PR00111">
    <property type="entry name" value="ABHYDROLASE"/>
</dbReference>
<sequence>MLNQIVHGEKTDRPSLLIVHGLYGSGRNWGVIAKRLSDERQVIAVDQRNHGFSPWHDSHGYEDMADDLAEVIRAQGAPMDVLGHSMGGKAAMVLALKYPNLVNRLIVADIAPVGYGHSQLQYIKAMRAVDLSKVEKRSDAEAQLREIVDDPVLPTFFTQSLDVAEKRWRLNLDALERDMEKILDFPPVGGRFDGSTLFLSGADSDYVKSEHRPVIKGFFPAAKFAKIPGAGHWLHAEKPREFEAAVRAFLG</sequence>
<dbReference type="RefSeq" id="WP_212702771.1">
    <property type="nucleotide sequence ID" value="NZ_JADMKU010000023.1"/>
</dbReference>
<keyword evidence="4" id="KW-1185">Reference proteome</keyword>
<dbReference type="InterPro" id="IPR000073">
    <property type="entry name" value="AB_hydrolase_1"/>
</dbReference>
<evidence type="ECO:0000259" key="2">
    <source>
        <dbReference type="Pfam" id="PF00561"/>
    </source>
</evidence>
<accession>A0ABS5HVZ2</accession>
<evidence type="ECO:0000313" key="4">
    <source>
        <dbReference type="Proteomes" id="UP001195941"/>
    </source>
</evidence>
<feature type="domain" description="AB hydrolase-1" evidence="2">
    <location>
        <begin position="14"/>
        <end position="239"/>
    </location>
</feature>